<dbReference type="SUPFAM" id="SSF49899">
    <property type="entry name" value="Concanavalin A-like lectins/glucanases"/>
    <property type="match status" value="1"/>
</dbReference>
<reference evidence="1" key="4">
    <citation type="submission" date="2025-09" db="UniProtKB">
        <authorList>
            <consortium name="Ensembl"/>
        </authorList>
    </citation>
    <scope>IDENTIFICATION</scope>
</reference>
<dbReference type="AlphaFoldDB" id="F6YJD0"/>
<dbReference type="HOGENOM" id="CLU_2114343_0_0_1"/>
<dbReference type="InterPro" id="IPR013320">
    <property type="entry name" value="ConA-like_dom_sf"/>
</dbReference>
<accession>F6YJD0</accession>
<proteinExistence type="predicted"/>
<dbReference type="Proteomes" id="UP000008144">
    <property type="component" value="Chromosome 7"/>
</dbReference>
<evidence type="ECO:0000313" key="2">
    <source>
        <dbReference type="Proteomes" id="UP000008144"/>
    </source>
</evidence>
<keyword evidence="2" id="KW-1185">Reference proteome</keyword>
<reference evidence="2" key="1">
    <citation type="journal article" date="2002" name="Science">
        <title>The draft genome of Ciona intestinalis: insights into chordate and vertebrate origins.</title>
        <authorList>
            <person name="Dehal P."/>
            <person name="Satou Y."/>
            <person name="Campbell R.K."/>
            <person name="Chapman J."/>
            <person name="Degnan B."/>
            <person name="De Tomaso A."/>
            <person name="Davidson B."/>
            <person name="Di Gregorio A."/>
            <person name="Gelpke M."/>
            <person name="Goodstein D.M."/>
            <person name="Harafuji N."/>
            <person name="Hastings K.E."/>
            <person name="Ho I."/>
            <person name="Hotta K."/>
            <person name="Huang W."/>
            <person name="Kawashima T."/>
            <person name="Lemaire P."/>
            <person name="Martinez D."/>
            <person name="Meinertzhagen I.A."/>
            <person name="Necula S."/>
            <person name="Nonaka M."/>
            <person name="Putnam N."/>
            <person name="Rash S."/>
            <person name="Saiga H."/>
            <person name="Satake M."/>
            <person name="Terry A."/>
            <person name="Yamada L."/>
            <person name="Wang H.G."/>
            <person name="Awazu S."/>
            <person name="Azumi K."/>
            <person name="Boore J."/>
            <person name="Branno M."/>
            <person name="Chin-Bow S."/>
            <person name="DeSantis R."/>
            <person name="Doyle S."/>
            <person name="Francino P."/>
            <person name="Keys D.N."/>
            <person name="Haga S."/>
            <person name="Hayashi H."/>
            <person name="Hino K."/>
            <person name="Imai K.S."/>
            <person name="Inaba K."/>
            <person name="Kano S."/>
            <person name="Kobayashi K."/>
            <person name="Kobayashi M."/>
            <person name="Lee B.I."/>
            <person name="Makabe K.W."/>
            <person name="Manohar C."/>
            <person name="Matassi G."/>
            <person name="Medina M."/>
            <person name="Mochizuki Y."/>
            <person name="Mount S."/>
            <person name="Morishita T."/>
            <person name="Miura S."/>
            <person name="Nakayama A."/>
            <person name="Nishizaka S."/>
            <person name="Nomoto H."/>
            <person name="Ohta F."/>
            <person name="Oishi K."/>
            <person name="Rigoutsos I."/>
            <person name="Sano M."/>
            <person name="Sasaki A."/>
            <person name="Sasakura Y."/>
            <person name="Shoguchi E."/>
            <person name="Shin-i T."/>
            <person name="Spagnuolo A."/>
            <person name="Stainier D."/>
            <person name="Suzuki M.M."/>
            <person name="Tassy O."/>
            <person name="Takatori N."/>
            <person name="Tokuoka M."/>
            <person name="Yagi K."/>
            <person name="Yoshizaki F."/>
            <person name="Wada S."/>
            <person name="Zhang C."/>
            <person name="Hyatt P.D."/>
            <person name="Larimer F."/>
            <person name="Detter C."/>
            <person name="Doggett N."/>
            <person name="Glavina T."/>
            <person name="Hawkins T."/>
            <person name="Richardson P."/>
            <person name="Lucas S."/>
            <person name="Kohara Y."/>
            <person name="Levine M."/>
            <person name="Satoh N."/>
            <person name="Rokhsar D.S."/>
        </authorList>
    </citation>
    <scope>NUCLEOTIDE SEQUENCE [LARGE SCALE GENOMIC DNA]</scope>
</reference>
<evidence type="ECO:0000313" key="1">
    <source>
        <dbReference type="Ensembl" id="ENSCINP00000022498.2"/>
    </source>
</evidence>
<protein>
    <recommendedName>
        <fullName evidence="3">Laminin G domain-containing protein</fullName>
    </recommendedName>
</protein>
<dbReference type="InParanoid" id="F6YJD0"/>
<sequence>MDTRFDVSHVRGSNELSTAYSIGPQTDIQLSPTSILFPLQFPANFGIFATFRMSDEARDQDWILLEFKDPQEIPMFSIRILGAEKKQVHFMMRAYNGETCLYEFHDVSRLFQPGY</sequence>
<reference evidence="1" key="3">
    <citation type="submission" date="2025-08" db="UniProtKB">
        <authorList>
            <consortium name="Ensembl"/>
        </authorList>
    </citation>
    <scope>IDENTIFICATION</scope>
</reference>
<organism evidence="1 2">
    <name type="scientific">Ciona intestinalis</name>
    <name type="common">Transparent sea squirt</name>
    <name type="synonym">Ascidia intestinalis</name>
    <dbReference type="NCBI Taxonomy" id="7719"/>
    <lineage>
        <taxon>Eukaryota</taxon>
        <taxon>Metazoa</taxon>
        <taxon>Chordata</taxon>
        <taxon>Tunicata</taxon>
        <taxon>Ascidiacea</taxon>
        <taxon>Phlebobranchia</taxon>
        <taxon>Cionidae</taxon>
        <taxon>Ciona</taxon>
    </lineage>
</organism>
<dbReference type="Gene3D" id="2.60.120.200">
    <property type="match status" value="1"/>
</dbReference>
<dbReference type="EMBL" id="EAAA01002467">
    <property type="status" value="NOT_ANNOTATED_CDS"/>
    <property type="molecule type" value="Genomic_DNA"/>
</dbReference>
<reference evidence="1" key="2">
    <citation type="journal article" date="2008" name="Genome Biol.">
        <title>Improved genome assembly and evidence-based global gene model set for the chordate Ciona intestinalis: new insight into intron and operon populations.</title>
        <authorList>
            <person name="Satou Y."/>
            <person name="Mineta K."/>
            <person name="Ogasawara M."/>
            <person name="Sasakura Y."/>
            <person name="Shoguchi E."/>
            <person name="Ueno K."/>
            <person name="Yamada L."/>
            <person name="Matsumoto J."/>
            <person name="Wasserscheid J."/>
            <person name="Dewar K."/>
            <person name="Wiley G.B."/>
            <person name="Macmil S.L."/>
            <person name="Roe B.A."/>
            <person name="Zeller R.W."/>
            <person name="Hastings K.E."/>
            <person name="Lemaire P."/>
            <person name="Lindquist E."/>
            <person name="Endo T."/>
            <person name="Hotta K."/>
            <person name="Inaba K."/>
        </authorList>
    </citation>
    <scope>NUCLEOTIDE SEQUENCE [LARGE SCALE GENOMIC DNA]</scope>
    <source>
        <strain evidence="1">wild type</strain>
    </source>
</reference>
<evidence type="ECO:0008006" key="3">
    <source>
        <dbReference type="Google" id="ProtNLM"/>
    </source>
</evidence>
<dbReference type="Ensembl" id="ENSCINT00000022744.2">
    <property type="protein sequence ID" value="ENSCINP00000022498.2"/>
    <property type="gene ID" value="ENSCING00000011885.2"/>
</dbReference>
<name>F6YJD0_CIOIN</name>